<dbReference type="RefSeq" id="WP_369609937.1">
    <property type="nucleotide sequence ID" value="NZ_AP031322.1"/>
</dbReference>
<dbReference type="PANTHER" id="PTHR10359:SF18">
    <property type="entry name" value="ENDONUCLEASE III"/>
    <property type="match status" value="1"/>
</dbReference>
<protein>
    <submittedName>
        <fullName evidence="12">Endonuclease III domain-containing protein</fullName>
    </submittedName>
</protein>
<dbReference type="KEGG" id="sjv:SJAV_23690"/>
<dbReference type="CDD" id="cd00056">
    <property type="entry name" value="ENDO3c"/>
    <property type="match status" value="1"/>
</dbReference>
<dbReference type="GO" id="GO:0051539">
    <property type="term" value="F:4 iron, 4 sulfur cluster binding"/>
    <property type="evidence" value="ECO:0007669"/>
    <property type="project" value="UniProtKB-KW"/>
</dbReference>
<dbReference type="GO" id="GO:0019104">
    <property type="term" value="F:DNA N-glycosylase activity"/>
    <property type="evidence" value="ECO:0007669"/>
    <property type="project" value="TreeGrafter"/>
</dbReference>
<keyword evidence="4" id="KW-0479">Metal-binding</keyword>
<evidence type="ECO:0000256" key="3">
    <source>
        <dbReference type="ARBA" id="ARBA00022485"/>
    </source>
</evidence>
<dbReference type="Gene3D" id="1.10.1670.10">
    <property type="entry name" value="Helix-hairpin-Helix base-excision DNA repair enzymes (C-terminal)"/>
    <property type="match status" value="1"/>
</dbReference>
<dbReference type="InterPro" id="IPR011257">
    <property type="entry name" value="DNA_glycosylase"/>
</dbReference>
<evidence type="ECO:0000256" key="9">
    <source>
        <dbReference type="ARBA" id="ARBA00023204"/>
    </source>
</evidence>
<dbReference type="GO" id="GO:0046872">
    <property type="term" value="F:metal ion binding"/>
    <property type="evidence" value="ECO:0007669"/>
    <property type="project" value="UniProtKB-KW"/>
</dbReference>
<dbReference type="PIRSF" id="PIRSF001435">
    <property type="entry name" value="Nth"/>
    <property type="match status" value="1"/>
</dbReference>
<keyword evidence="6" id="KW-0378">Hydrolase</keyword>
<evidence type="ECO:0000256" key="5">
    <source>
        <dbReference type="ARBA" id="ARBA00022763"/>
    </source>
</evidence>
<evidence type="ECO:0000256" key="7">
    <source>
        <dbReference type="ARBA" id="ARBA00023004"/>
    </source>
</evidence>
<keyword evidence="5" id="KW-0227">DNA damage</keyword>
<evidence type="ECO:0000256" key="8">
    <source>
        <dbReference type="ARBA" id="ARBA00023014"/>
    </source>
</evidence>
<dbReference type="InterPro" id="IPR004035">
    <property type="entry name" value="Endouclease-III_FeS-bd_BS"/>
</dbReference>
<gene>
    <name evidence="12" type="ORF">SJAV_23690</name>
</gene>
<dbReference type="GO" id="GO:0004519">
    <property type="term" value="F:endonuclease activity"/>
    <property type="evidence" value="ECO:0007669"/>
    <property type="project" value="UniProtKB-KW"/>
</dbReference>
<evidence type="ECO:0000256" key="1">
    <source>
        <dbReference type="ARBA" id="ARBA00001966"/>
    </source>
</evidence>
<dbReference type="PANTHER" id="PTHR10359">
    <property type="entry name" value="A/G-SPECIFIC ADENINE GLYCOSYLASE/ENDONUCLEASE III"/>
    <property type="match status" value="1"/>
</dbReference>
<comment type="similarity">
    <text evidence="2">Belongs to the Nth/MutY family.</text>
</comment>
<dbReference type="InterPro" id="IPR003651">
    <property type="entry name" value="Endonuclease3_FeS-loop_motif"/>
</dbReference>
<feature type="domain" description="HhH-GPD" evidence="11">
    <location>
        <begin position="43"/>
        <end position="196"/>
    </location>
</feature>
<evidence type="ECO:0000313" key="12">
    <source>
        <dbReference type="EMBL" id="BFH74425.1"/>
    </source>
</evidence>
<keyword evidence="8" id="KW-0411">Iron-sulfur</keyword>
<dbReference type="SUPFAM" id="SSF48150">
    <property type="entry name" value="DNA-glycosylase"/>
    <property type="match status" value="1"/>
</dbReference>
<sequence>MCTPKEILDRLSKTYSINPIDFVAYDVCARTKDVFKTFVATILSQNSTDRATYIAYNNLEREIGISVNSILSLSDDKLRSLIRNVGLANSKARYIKNVALFFKEHKNDIYSLSCEELRKIFTSIEGVGEKTADVVLVNCFKCRVFPIDTHIRRVVTRLGILGSNPKYNDISKFFTSNLDSEQLLQVHQLLIVHGRKTCTARKPLCESCVLNYCCGYFNRMGKS</sequence>
<proteinExistence type="inferred from homology"/>
<dbReference type="Gene3D" id="1.10.340.30">
    <property type="entry name" value="Hypothetical protein, domain 2"/>
    <property type="match status" value="1"/>
</dbReference>
<evidence type="ECO:0000256" key="2">
    <source>
        <dbReference type="ARBA" id="ARBA00008343"/>
    </source>
</evidence>
<evidence type="ECO:0000259" key="11">
    <source>
        <dbReference type="SMART" id="SM00478"/>
    </source>
</evidence>
<evidence type="ECO:0000256" key="4">
    <source>
        <dbReference type="ARBA" id="ARBA00022723"/>
    </source>
</evidence>
<dbReference type="AlphaFoldDB" id="A0AAT9GUC1"/>
<dbReference type="PROSITE" id="PS00764">
    <property type="entry name" value="ENDONUCLEASE_III_1"/>
    <property type="match status" value="1"/>
</dbReference>
<keyword evidence="3" id="KW-0004">4Fe-4S</keyword>
<keyword evidence="12" id="KW-0540">Nuclease</keyword>
<dbReference type="SMART" id="SM00525">
    <property type="entry name" value="FES"/>
    <property type="match status" value="1"/>
</dbReference>
<dbReference type="GeneID" id="92355326"/>
<keyword evidence="7" id="KW-0408">Iron</keyword>
<keyword evidence="9" id="KW-0234">DNA repair</keyword>
<reference evidence="12" key="1">
    <citation type="submission" date="2024-03" db="EMBL/GenBank/DDBJ databases">
        <title>Complete genome sequence of Sulfurisphaera javensis strain KD-1.</title>
        <authorList>
            <person name="Sakai H."/>
            <person name="Nur N."/>
            <person name="Suwanto A."/>
            <person name="Kurosawa N."/>
        </authorList>
    </citation>
    <scope>NUCLEOTIDE SEQUENCE</scope>
    <source>
        <strain evidence="12">KD-1</strain>
    </source>
</reference>
<dbReference type="EMBL" id="AP031322">
    <property type="protein sequence ID" value="BFH74425.1"/>
    <property type="molecule type" value="Genomic_DNA"/>
</dbReference>
<evidence type="ECO:0000256" key="6">
    <source>
        <dbReference type="ARBA" id="ARBA00022801"/>
    </source>
</evidence>
<accession>A0AAT9GUC1</accession>
<dbReference type="InterPro" id="IPR003265">
    <property type="entry name" value="HhH-GPD_domain"/>
</dbReference>
<dbReference type="InterPro" id="IPR023170">
    <property type="entry name" value="HhH_base_excis_C"/>
</dbReference>
<comment type="cofactor">
    <cofactor evidence="1">
        <name>[4Fe-4S] cluster</name>
        <dbReference type="ChEBI" id="CHEBI:49883"/>
    </cofactor>
</comment>
<dbReference type="SMART" id="SM00478">
    <property type="entry name" value="ENDO3c"/>
    <property type="match status" value="1"/>
</dbReference>
<evidence type="ECO:0000256" key="10">
    <source>
        <dbReference type="ARBA" id="ARBA00023295"/>
    </source>
</evidence>
<organism evidence="12">
    <name type="scientific">Sulfurisphaera javensis</name>
    <dbReference type="NCBI Taxonomy" id="2049879"/>
    <lineage>
        <taxon>Archaea</taxon>
        <taxon>Thermoproteota</taxon>
        <taxon>Thermoprotei</taxon>
        <taxon>Sulfolobales</taxon>
        <taxon>Sulfolobaceae</taxon>
        <taxon>Sulfurisphaera</taxon>
    </lineage>
</organism>
<dbReference type="Pfam" id="PF00730">
    <property type="entry name" value="HhH-GPD"/>
    <property type="match status" value="1"/>
</dbReference>
<name>A0AAT9GUC1_9CREN</name>
<keyword evidence="10" id="KW-0326">Glycosidase</keyword>
<dbReference type="GO" id="GO:0006285">
    <property type="term" value="P:base-excision repair, AP site formation"/>
    <property type="evidence" value="ECO:0007669"/>
    <property type="project" value="TreeGrafter"/>
</dbReference>
<keyword evidence="12" id="KW-0255">Endonuclease</keyword>